<name>A0ABT3X645_9BACL</name>
<feature type="transmembrane region" description="Helical" evidence="6">
    <location>
        <begin position="219"/>
        <end position="238"/>
    </location>
</feature>
<comment type="similarity">
    <text evidence="2 6">Belongs to the 4-toluene sulfonate uptake permease (TSUP) (TC 2.A.102) family.</text>
</comment>
<evidence type="ECO:0000256" key="6">
    <source>
        <dbReference type="RuleBase" id="RU363041"/>
    </source>
</evidence>
<evidence type="ECO:0000313" key="7">
    <source>
        <dbReference type="EMBL" id="MCX7571422.1"/>
    </source>
</evidence>
<feature type="transmembrane region" description="Helical" evidence="6">
    <location>
        <begin position="35"/>
        <end position="57"/>
    </location>
</feature>
<keyword evidence="5 6" id="KW-0472">Membrane</keyword>
<comment type="caution">
    <text evidence="7">The sequence shown here is derived from an EMBL/GenBank/DDBJ whole genome shotgun (WGS) entry which is preliminary data.</text>
</comment>
<feature type="transmembrane region" description="Helical" evidence="6">
    <location>
        <begin position="69"/>
        <end position="87"/>
    </location>
</feature>
<keyword evidence="3 6" id="KW-0812">Transmembrane</keyword>
<evidence type="ECO:0000256" key="3">
    <source>
        <dbReference type="ARBA" id="ARBA00022692"/>
    </source>
</evidence>
<organism evidence="7 8">
    <name type="scientific">Tumebacillus lacus</name>
    <dbReference type="NCBI Taxonomy" id="2995335"/>
    <lineage>
        <taxon>Bacteria</taxon>
        <taxon>Bacillati</taxon>
        <taxon>Bacillota</taxon>
        <taxon>Bacilli</taxon>
        <taxon>Bacillales</taxon>
        <taxon>Alicyclobacillaceae</taxon>
        <taxon>Tumebacillus</taxon>
    </lineage>
</organism>
<comment type="subcellular location">
    <subcellularLocation>
        <location evidence="6">Cell membrane</location>
        <topology evidence="6">Multi-pass membrane protein</topology>
    </subcellularLocation>
    <subcellularLocation>
        <location evidence="1">Membrane</location>
        <topology evidence="1">Multi-pass membrane protein</topology>
    </subcellularLocation>
</comment>
<reference evidence="7 8" key="1">
    <citation type="submission" date="2022-11" db="EMBL/GenBank/DDBJ databases">
        <title>Study of microbial diversity in lake waters.</title>
        <authorList>
            <person name="Zhang J."/>
        </authorList>
    </citation>
    <scope>NUCLEOTIDE SEQUENCE [LARGE SCALE GENOMIC DNA]</scope>
    <source>
        <strain evidence="7 8">DT12</strain>
    </source>
</reference>
<keyword evidence="4 6" id="KW-1133">Transmembrane helix</keyword>
<dbReference type="PANTHER" id="PTHR43701:SF2">
    <property type="entry name" value="MEMBRANE TRANSPORTER PROTEIN YJNA-RELATED"/>
    <property type="match status" value="1"/>
</dbReference>
<feature type="transmembrane region" description="Helical" evidence="6">
    <location>
        <begin position="153"/>
        <end position="175"/>
    </location>
</feature>
<dbReference type="EMBL" id="JAPMLT010000010">
    <property type="protein sequence ID" value="MCX7571422.1"/>
    <property type="molecule type" value="Genomic_DNA"/>
</dbReference>
<protein>
    <recommendedName>
        <fullName evidence="6">Probable membrane transporter protein</fullName>
    </recommendedName>
</protein>
<accession>A0ABT3X645</accession>
<dbReference type="Pfam" id="PF01925">
    <property type="entry name" value="TauE"/>
    <property type="match status" value="1"/>
</dbReference>
<keyword evidence="6" id="KW-1003">Cell membrane</keyword>
<keyword evidence="8" id="KW-1185">Reference proteome</keyword>
<evidence type="ECO:0000256" key="1">
    <source>
        <dbReference type="ARBA" id="ARBA00004141"/>
    </source>
</evidence>
<sequence>MIDSLLLFLIGMFAGVSGSIVGLGGGFIVVPSLAFLYPMIPAHIVGTSMAVLFFNSISSTLAYARQKRIDFSAGIAFAVASIPGSILGAMTSERLSGKTFFVGFGCFLIFISFFLVFKPKQPLRWPFEPTMHREFTDASGVAFKFSYHRPTGVAVSFFVGFLGALLGIGGGSLLVPTMVLLLTFPPHVATATSMFTIFLSAIIGTGTHWVYDNIDWWKVLFLAPGAFLGGQIGARIAHRLPGQLILRILAIMLVIVAVRLIMK</sequence>
<feature type="transmembrane region" description="Helical" evidence="6">
    <location>
        <begin position="7"/>
        <end position="29"/>
    </location>
</feature>
<dbReference type="Proteomes" id="UP001208017">
    <property type="component" value="Unassembled WGS sequence"/>
</dbReference>
<dbReference type="InterPro" id="IPR051598">
    <property type="entry name" value="TSUP/Inactive_protease-like"/>
</dbReference>
<dbReference type="RefSeq" id="WP_267152670.1">
    <property type="nucleotide sequence ID" value="NZ_JAPMLT010000010.1"/>
</dbReference>
<evidence type="ECO:0000256" key="4">
    <source>
        <dbReference type="ARBA" id="ARBA00022989"/>
    </source>
</evidence>
<feature type="transmembrane region" description="Helical" evidence="6">
    <location>
        <begin position="244"/>
        <end position="262"/>
    </location>
</feature>
<dbReference type="PANTHER" id="PTHR43701">
    <property type="entry name" value="MEMBRANE TRANSPORTER PROTEIN MJ0441-RELATED"/>
    <property type="match status" value="1"/>
</dbReference>
<gene>
    <name evidence="7" type="ORF">OS242_15840</name>
</gene>
<feature type="transmembrane region" description="Helical" evidence="6">
    <location>
        <begin position="187"/>
        <end position="207"/>
    </location>
</feature>
<evidence type="ECO:0000256" key="5">
    <source>
        <dbReference type="ARBA" id="ARBA00023136"/>
    </source>
</evidence>
<dbReference type="InterPro" id="IPR002781">
    <property type="entry name" value="TM_pro_TauE-like"/>
</dbReference>
<proteinExistence type="inferred from homology"/>
<evidence type="ECO:0000313" key="8">
    <source>
        <dbReference type="Proteomes" id="UP001208017"/>
    </source>
</evidence>
<feature type="transmembrane region" description="Helical" evidence="6">
    <location>
        <begin position="99"/>
        <end position="117"/>
    </location>
</feature>
<evidence type="ECO:0000256" key="2">
    <source>
        <dbReference type="ARBA" id="ARBA00009142"/>
    </source>
</evidence>